<protein>
    <submittedName>
        <fullName evidence="2">Uncharacterized protein</fullName>
    </submittedName>
</protein>
<feature type="region of interest" description="Disordered" evidence="1">
    <location>
        <begin position="31"/>
        <end position="78"/>
    </location>
</feature>
<evidence type="ECO:0000256" key="1">
    <source>
        <dbReference type="SAM" id="MobiDB-lite"/>
    </source>
</evidence>
<organism evidence="2 3">
    <name type="scientific">Knipowitschia caucasica</name>
    <name type="common">Caucasian dwarf goby</name>
    <name type="synonym">Pomatoschistus caucasicus</name>
    <dbReference type="NCBI Taxonomy" id="637954"/>
    <lineage>
        <taxon>Eukaryota</taxon>
        <taxon>Metazoa</taxon>
        <taxon>Chordata</taxon>
        <taxon>Craniata</taxon>
        <taxon>Vertebrata</taxon>
        <taxon>Euteleostomi</taxon>
        <taxon>Actinopterygii</taxon>
        <taxon>Neopterygii</taxon>
        <taxon>Teleostei</taxon>
        <taxon>Neoteleostei</taxon>
        <taxon>Acanthomorphata</taxon>
        <taxon>Gobiaria</taxon>
        <taxon>Gobiiformes</taxon>
        <taxon>Gobioidei</taxon>
        <taxon>Gobiidae</taxon>
        <taxon>Gobiinae</taxon>
        <taxon>Knipowitschia</taxon>
    </lineage>
</organism>
<dbReference type="AlphaFoldDB" id="A0AAV2LT74"/>
<gene>
    <name evidence="2" type="ORF">KC01_LOCUS31473</name>
</gene>
<feature type="compositionally biased region" description="Basic residues" evidence="1">
    <location>
        <begin position="35"/>
        <end position="44"/>
    </location>
</feature>
<dbReference type="Proteomes" id="UP001497482">
    <property type="component" value="Chromosome 4"/>
</dbReference>
<evidence type="ECO:0000313" key="2">
    <source>
        <dbReference type="EMBL" id="CAL1603866.1"/>
    </source>
</evidence>
<evidence type="ECO:0000313" key="3">
    <source>
        <dbReference type="Proteomes" id="UP001497482"/>
    </source>
</evidence>
<sequence length="78" mass="8566">MGANSTRRPMRSVYGCFSECTAVILEQTRPQQVKHTGKGRRKVSQRTGCTDLKGHGGSEDTGEQPIEPTDPHAKNIQL</sequence>
<name>A0AAV2LT74_KNICA</name>
<feature type="compositionally biased region" description="Basic and acidic residues" evidence="1">
    <location>
        <begin position="69"/>
        <end position="78"/>
    </location>
</feature>
<proteinExistence type="predicted"/>
<keyword evidence="3" id="KW-1185">Reference proteome</keyword>
<dbReference type="EMBL" id="OZ035826">
    <property type="protein sequence ID" value="CAL1603866.1"/>
    <property type="molecule type" value="Genomic_DNA"/>
</dbReference>
<accession>A0AAV2LT74</accession>
<reference evidence="2 3" key="1">
    <citation type="submission" date="2024-04" db="EMBL/GenBank/DDBJ databases">
        <authorList>
            <person name="Waldvogel A.-M."/>
            <person name="Schoenle A."/>
        </authorList>
    </citation>
    <scope>NUCLEOTIDE SEQUENCE [LARGE SCALE GENOMIC DNA]</scope>
</reference>